<evidence type="ECO:0000313" key="3">
    <source>
        <dbReference type="Proteomes" id="UP000240410"/>
    </source>
</evidence>
<comment type="caution">
    <text evidence="2">The sequence shown here is derived from an EMBL/GenBank/DDBJ whole genome shotgun (WGS) entry which is preliminary data.</text>
</comment>
<reference evidence="2 3" key="1">
    <citation type="submission" date="2018-03" db="EMBL/GenBank/DDBJ databases">
        <title>Whole genome sequencing of Histamine producing bacteria.</title>
        <authorList>
            <person name="Butler K."/>
        </authorList>
    </citation>
    <scope>NUCLEOTIDE SEQUENCE [LARGE SCALE GENOMIC DNA]</scope>
    <source>
        <strain evidence="2 3">ATCC 33979</strain>
    </source>
</reference>
<evidence type="ECO:0000256" key="1">
    <source>
        <dbReference type="SAM" id="SignalP"/>
    </source>
</evidence>
<protein>
    <recommendedName>
        <fullName evidence="4">Ig-like domain-containing protein</fullName>
    </recommendedName>
</protein>
<sequence>MKCFFFKISNYWRLCLILIFISIGYNAHGQDVTLTYTQTLASGSEVQLNPADQIRYNNWQIDWYKTDGTTETLLRSDSKAVSLSNTDINADEQIFARLSSGALTFDSVQTPRYQVIGGNTYNIKVAHDAFYAPLQSGETITITSASLQINGIGVNRTPSYLWFGISNESDLGKPVADVSAFTTLTGATNTNSYTITSADNTRFYGVEVSYTDSGNTLTKVLYFEASIARLPLSETDYKAYEDIMLNQLNLKSSLDLWLDVNDPSTLFTNTACTNPASDGDEVACWQDKSGQDHHVYDLNYTGAGGLAIPTSDSRVGDAGRPVYTAESMMFKGRASLDFDAAEFDALVHQLDAEWFGDFTLIQILGYTEPAVNWKSTFSTRTTSIGGNSWPNDPDNPRMSMQLHYYDGNYQSSWRYWPPNQTGAGINDSADFGTWEQDASQVLELRNSCMQNPTSPPMNPRLDCSQTFYREGEQVNARTMDIRADATLFDEYGINKNRAGNAIPSASHSEVLLFTKALTGCEAFVVGRYIGLKLSRAIGRIPKNQTGSGYSEDLEVLGYNSTASSECGQDFFVDVGASSVLQLGFDPYTPAISDYDLLSKDEFLLFGHDGGDFSTIESTMLPPTPAGSQITSYVARKWQVEFESPSMVNDPIKQLTIVFNTVDIALQLFNISYSNPYLLISRGGMPIEVDGRYSGNNTITFDNVDLQHNDILQLTFDTNQPNNAPTSGDLSRYIKSPHTFSESDFTYSDVDNDDLFRLRVVSKPAQGELLFKGNPVNDGDEILVSEIDELIYRYDRNDPLPADMIYQVSDGMGWAGQATLTLNSLEFFQQVTPSMLPIRIGDALTLNTSVEINRVVQSAANVDIVWWAVDSLLDTANAYSANFPQLSASNNVIITDAEFGKYLMVQSTYTDGAGNSKTDFITVGQVAARDDSTRPSIAWATGLQTNSQYVYDGLVITPTLTAQNGEVLPPLVEYCFYNNDTDQELQACTPNATLNIDSALSSVAIRVEARLSDPSDTNVATQTLAVLMTPLNSTIDLTRPEISPDNWLIPGMTISLDPTTRFSSQTVNYQWYRYIAGQYTEVGSNSSTYTVTLADIDSQIMLKATVDDSGTLVELSSELTEAVTLIRSLTLKQETPLNVDDEISVFDQDLITQDIQTLTLLNTNLIPTYQWESSTDGVAWTPIGTASNTFSSYGTLVVGEFYRVRLDMTDPTAGGGMGTTYSSFSNSSTQVQSDLSNIDYDIDYDTPLEPREDVAYTVYTALTSPSGAVSYDSRTYQWYRVNDGGSLSTLASTAQFTPTGDEVGFKLRVTVAYLDVNGVTLAETTLDTPAVIAAPNSAALVNVLNSLTGVLSPTELSVGMQVSLNTADLTTLAQSGLDVAYQWQQGSVGGGWSDITDADLSSYTAQSGDVG</sequence>
<dbReference type="EMBL" id="PYOJ01000060">
    <property type="protein sequence ID" value="PSV86665.1"/>
    <property type="molecule type" value="Genomic_DNA"/>
</dbReference>
<feature type="non-terminal residue" evidence="2">
    <location>
        <position position="1410"/>
    </location>
</feature>
<proteinExistence type="predicted"/>
<dbReference type="OrthoDB" id="6057062at2"/>
<dbReference type="Proteomes" id="UP000240410">
    <property type="component" value="Unassembled WGS sequence"/>
</dbReference>
<feature type="signal peptide" evidence="1">
    <location>
        <begin position="1"/>
        <end position="29"/>
    </location>
</feature>
<accession>A0A2T3M450</accession>
<organism evidence="2 3">
    <name type="scientific">Photobacterium leiognathi</name>
    <dbReference type="NCBI Taxonomy" id="553611"/>
    <lineage>
        <taxon>Bacteria</taxon>
        <taxon>Pseudomonadati</taxon>
        <taxon>Pseudomonadota</taxon>
        <taxon>Gammaproteobacteria</taxon>
        <taxon>Vibrionales</taxon>
        <taxon>Vibrionaceae</taxon>
        <taxon>Photobacterium</taxon>
    </lineage>
</organism>
<name>A0A2T3M450_PHOLE</name>
<feature type="chain" id="PRO_5015579636" description="Ig-like domain-containing protein" evidence="1">
    <location>
        <begin position="30"/>
        <end position="1410"/>
    </location>
</feature>
<gene>
    <name evidence="2" type="ORF">CTM89_21035</name>
</gene>
<evidence type="ECO:0000313" key="2">
    <source>
        <dbReference type="EMBL" id="PSV86665.1"/>
    </source>
</evidence>
<evidence type="ECO:0008006" key="4">
    <source>
        <dbReference type="Google" id="ProtNLM"/>
    </source>
</evidence>
<dbReference type="RefSeq" id="WP_146147708.1">
    <property type="nucleotide sequence ID" value="NZ_PYOJ01000060.1"/>
</dbReference>
<dbReference type="Gene3D" id="2.60.40.2700">
    <property type="match status" value="1"/>
</dbReference>
<keyword evidence="1" id="KW-0732">Signal</keyword>